<dbReference type="EMBL" id="LR797249">
    <property type="protein sequence ID" value="CAB4195951.1"/>
    <property type="molecule type" value="Genomic_DNA"/>
</dbReference>
<evidence type="ECO:0000313" key="1">
    <source>
        <dbReference type="EMBL" id="CAB4155878.1"/>
    </source>
</evidence>
<evidence type="ECO:0000313" key="3">
    <source>
        <dbReference type="EMBL" id="CAB4181220.1"/>
    </source>
</evidence>
<evidence type="ECO:0000313" key="2">
    <source>
        <dbReference type="EMBL" id="CAB4168608.1"/>
    </source>
</evidence>
<organism evidence="5">
    <name type="scientific">uncultured Caudovirales phage</name>
    <dbReference type="NCBI Taxonomy" id="2100421"/>
    <lineage>
        <taxon>Viruses</taxon>
        <taxon>Duplodnaviria</taxon>
        <taxon>Heunggongvirae</taxon>
        <taxon>Uroviricota</taxon>
        <taxon>Caudoviricetes</taxon>
        <taxon>Peduoviridae</taxon>
        <taxon>Maltschvirus</taxon>
        <taxon>Maltschvirus maltsch</taxon>
    </lineage>
</organism>
<protein>
    <submittedName>
        <fullName evidence="5">Uncharacterized protein</fullName>
    </submittedName>
</protein>
<dbReference type="EMBL" id="LR797012">
    <property type="protein sequence ID" value="CAB4181220.1"/>
    <property type="molecule type" value="Genomic_DNA"/>
</dbReference>
<dbReference type="EMBL" id="LR796833">
    <property type="protein sequence ID" value="CAB4168608.1"/>
    <property type="molecule type" value="Genomic_DNA"/>
</dbReference>
<dbReference type="EMBL" id="LR797372">
    <property type="protein sequence ID" value="CAB4211039.1"/>
    <property type="molecule type" value="Genomic_DNA"/>
</dbReference>
<name>A0A6J5SCC7_9CAUD</name>
<reference evidence="5" key="1">
    <citation type="submission" date="2020-05" db="EMBL/GenBank/DDBJ databases">
        <authorList>
            <person name="Chiriac C."/>
            <person name="Salcher M."/>
            <person name="Ghai R."/>
            <person name="Kavagutti S V."/>
        </authorList>
    </citation>
    <scope>NUCLEOTIDE SEQUENCE</scope>
</reference>
<sequence>MQTQQSLFESELKKLINIEIERLKEALAFNNFTEMGQFKFVMGSIAGLKAIEEFANEARDKSNQRSR</sequence>
<evidence type="ECO:0000313" key="5">
    <source>
        <dbReference type="EMBL" id="CAB4211039.1"/>
    </source>
</evidence>
<evidence type="ECO:0000313" key="4">
    <source>
        <dbReference type="EMBL" id="CAB4195951.1"/>
    </source>
</evidence>
<dbReference type="EMBL" id="LR796633">
    <property type="protein sequence ID" value="CAB4155878.1"/>
    <property type="molecule type" value="Genomic_DNA"/>
</dbReference>
<proteinExistence type="predicted"/>
<gene>
    <name evidence="3" type="ORF">UFOVP1069_22</name>
    <name evidence="4" type="ORF">UFOVP1301_45</name>
    <name evidence="5" type="ORF">UFOVP1415_69</name>
    <name evidence="1" type="ORF">UFOVP663_30</name>
    <name evidence="2" type="ORF">UFOVP894_6</name>
</gene>
<accession>A0A6J5SCC7</accession>